<evidence type="ECO:0000313" key="3">
    <source>
        <dbReference type="Proteomes" id="UP000265520"/>
    </source>
</evidence>
<dbReference type="AlphaFoldDB" id="A0A392MB55"/>
<protein>
    <submittedName>
        <fullName evidence="2">Uncharacterized protein</fullName>
    </submittedName>
</protein>
<dbReference type="Proteomes" id="UP000265520">
    <property type="component" value="Unassembled WGS sequence"/>
</dbReference>
<proteinExistence type="predicted"/>
<keyword evidence="1" id="KW-0812">Transmembrane</keyword>
<feature type="transmembrane region" description="Helical" evidence="1">
    <location>
        <begin position="34"/>
        <end position="54"/>
    </location>
</feature>
<accession>A0A392MB55</accession>
<keyword evidence="3" id="KW-1185">Reference proteome</keyword>
<comment type="caution">
    <text evidence="2">The sequence shown here is derived from an EMBL/GenBank/DDBJ whole genome shotgun (WGS) entry which is preliminary data.</text>
</comment>
<gene>
    <name evidence="2" type="ORF">A2U01_0005353</name>
</gene>
<keyword evidence="1" id="KW-0472">Membrane</keyword>
<dbReference type="EMBL" id="LXQA010006956">
    <property type="protein sequence ID" value="MCH84521.1"/>
    <property type="molecule type" value="Genomic_DNA"/>
</dbReference>
<evidence type="ECO:0000256" key="1">
    <source>
        <dbReference type="SAM" id="Phobius"/>
    </source>
</evidence>
<organism evidence="2 3">
    <name type="scientific">Trifolium medium</name>
    <dbReference type="NCBI Taxonomy" id="97028"/>
    <lineage>
        <taxon>Eukaryota</taxon>
        <taxon>Viridiplantae</taxon>
        <taxon>Streptophyta</taxon>
        <taxon>Embryophyta</taxon>
        <taxon>Tracheophyta</taxon>
        <taxon>Spermatophyta</taxon>
        <taxon>Magnoliopsida</taxon>
        <taxon>eudicotyledons</taxon>
        <taxon>Gunneridae</taxon>
        <taxon>Pentapetalae</taxon>
        <taxon>rosids</taxon>
        <taxon>fabids</taxon>
        <taxon>Fabales</taxon>
        <taxon>Fabaceae</taxon>
        <taxon>Papilionoideae</taxon>
        <taxon>50 kb inversion clade</taxon>
        <taxon>NPAAA clade</taxon>
        <taxon>Hologalegina</taxon>
        <taxon>IRL clade</taxon>
        <taxon>Trifolieae</taxon>
        <taxon>Trifolium</taxon>
    </lineage>
</organism>
<name>A0A392MB55_9FABA</name>
<keyword evidence="1" id="KW-1133">Transmembrane helix</keyword>
<reference evidence="2 3" key="1">
    <citation type="journal article" date="2018" name="Front. Plant Sci.">
        <title>Red Clover (Trifolium pratense) and Zigzag Clover (T. medium) - A Picture of Genomic Similarities and Differences.</title>
        <authorList>
            <person name="Dluhosova J."/>
            <person name="Istvanek J."/>
            <person name="Nedelnik J."/>
            <person name="Repkova J."/>
        </authorList>
    </citation>
    <scope>NUCLEOTIDE SEQUENCE [LARGE SCALE GENOMIC DNA]</scope>
    <source>
        <strain evidence="3">cv. 10/8</strain>
        <tissue evidence="2">Leaf</tissue>
    </source>
</reference>
<sequence length="96" mass="10594">MCPNSNRFGGKSLLGWFPCRRGLFCRIGFLDRCFRVVCLRLLWALAVLVTGLLARNSLQPAVIRHRGCMYANRSMLAVGLFVVLTCPSFGGLLTGS</sequence>
<feature type="transmembrane region" description="Helical" evidence="1">
    <location>
        <begin position="75"/>
        <end position="93"/>
    </location>
</feature>
<evidence type="ECO:0000313" key="2">
    <source>
        <dbReference type="EMBL" id="MCH84521.1"/>
    </source>
</evidence>